<dbReference type="AlphaFoldDB" id="A0A4V2HD65"/>
<evidence type="ECO:0000256" key="7">
    <source>
        <dbReference type="ARBA" id="ARBA00023237"/>
    </source>
</evidence>
<sequence length="1015" mass="111825">MPGRPVRNDCRFMPRGLIDGPTTCLKPAPMTCCAAQDPRRVACAEGGLTRRTCNRLLQGLQSIDTLRQMAVSRRLSDAWEGNQMTSTPSRGPCASIRRMPVVRRLASACCLALLALQAQAQAQQTDPGPVSEAQDAKTLDSVKVTGIRAAIANAVEKKAEATSIVETISAEDLGKLPDVSIADSISRLPGLATQRVDGRAQVINIRGMSEQFAGTLLNGREQVSTGDSRGVEFDQYPSELINAVTVYKTPDAALIGQGLSGTVDLQTIRPLDLSERRVVFGGQGEYNSLGKLSDDGKERGYRASASYVDQFAGDTIGVALGVARLNSPFQEQHYKSWWWADLDGVDWGDPPQAGRPANAITLEGAEGWIKSRDLQRDGVMGVFEFKPNDRFHSILDLYYSKFDQDEVMHGTMWNNDPWFVGENGQGVSFSNATTTDKDGRPVVTSGTLNNVQPLVRNDSNRRQDKLFSVGWNNVFKLGQASTLTADLSYSRAKRDQSALELYAGRLDGQSIDFDLKTSPGYSQFALPDMADPNAVYLWDPQHYNHDGRLENSRQKDTIKAGRFNFNHELDNAVVRSVDVGVNLNKRTKEKSAEVYFAFLPGEVPQQVDPSLLDAPVSLDFTGMGDVMAFNPWALMDRYYDVVLSESNDDQRKDFTVEEKVNTYYVRANLDMDLTDRIRVRGNAGMQYITTDQSSTGFNASNTSQITPLTLGTQYSDFLPSVNLIFDFGEGWLIRASAAKVMMRPPINYLSADAGAGVIDSGAEAGRWSGSGGNPRLEPYRAMAFDLSFEKYFGEGSYVGLALFRKNLQTYIYRQNLTWDFSGYTPDPDGTQPISNIGNFNTWANGKGGYMRGAELSTALSGGLISDALSGFGTQLNISYTASSIDPDPNDNTPGTDTIPGLSKIVANATVYYEQHGFSARLSQRYRDGYRGEYSALFGQRQYRNTLSERTLDFQLSYAFPKGSALEGLTLIGQVNNLTDEPFRTEVSESTGTGLFFPEEYTKYGRQYLLGFRYEL</sequence>
<dbReference type="GO" id="GO:0009279">
    <property type="term" value="C:cell outer membrane"/>
    <property type="evidence" value="ECO:0007669"/>
    <property type="project" value="UniProtKB-SubCell"/>
</dbReference>
<keyword evidence="7 8" id="KW-0998">Cell outer membrane</keyword>
<evidence type="ECO:0000256" key="5">
    <source>
        <dbReference type="ARBA" id="ARBA00023077"/>
    </source>
</evidence>
<evidence type="ECO:0000256" key="6">
    <source>
        <dbReference type="ARBA" id="ARBA00023136"/>
    </source>
</evidence>
<evidence type="ECO:0000256" key="3">
    <source>
        <dbReference type="ARBA" id="ARBA00022452"/>
    </source>
</evidence>
<dbReference type="PROSITE" id="PS52016">
    <property type="entry name" value="TONB_DEPENDENT_REC_3"/>
    <property type="match status" value="1"/>
</dbReference>
<evidence type="ECO:0000256" key="2">
    <source>
        <dbReference type="ARBA" id="ARBA00022448"/>
    </source>
</evidence>
<dbReference type="PANTHER" id="PTHR40980">
    <property type="entry name" value="PLUG DOMAIN-CONTAINING PROTEIN"/>
    <property type="match status" value="1"/>
</dbReference>
<protein>
    <submittedName>
        <fullName evidence="12">TonB-dependent receptor</fullName>
    </submittedName>
</protein>
<dbReference type="InterPro" id="IPR010104">
    <property type="entry name" value="TonB_rcpt_bac"/>
</dbReference>
<dbReference type="Pfam" id="PF00593">
    <property type="entry name" value="TonB_dep_Rec_b-barrel"/>
    <property type="match status" value="1"/>
</dbReference>
<feature type="domain" description="TonB-dependent receptor-like beta-barrel" evidence="10">
    <location>
        <begin position="525"/>
        <end position="977"/>
    </location>
</feature>
<evidence type="ECO:0000313" key="12">
    <source>
        <dbReference type="EMBL" id="TAA25826.1"/>
    </source>
</evidence>
<dbReference type="CDD" id="cd01347">
    <property type="entry name" value="ligand_gated_channel"/>
    <property type="match status" value="1"/>
</dbReference>
<proteinExistence type="inferred from homology"/>
<keyword evidence="5 9" id="KW-0798">TonB box</keyword>
<dbReference type="Proteomes" id="UP000292627">
    <property type="component" value="Unassembled WGS sequence"/>
</dbReference>
<evidence type="ECO:0000256" key="9">
    <source>
        <dbReference type="RuleBase" id="RU003357"/>
    </source>
</evidence>
<keyword evidence="3 8" id="KW-1134">Transmembrane beta strand</keyword>
<evidence type="ECO:0000256" key="1">
    <source>
        <dbReference type="ARBA" id="ARBA00004571"/>
    </source>
</evidence>
<feature type="domain" description="TonB-dependent receptor plug" evidence="11">
    <location>
        <begin position="158"/>
        <end position="261"/>
    </location>
</feature>
<accession>A0A4V2HD65</accession>
<dbReference type="SUPFAM" id="SSF56935">
    <property type="entry name" value="Porins"/>
    <property type="match status" value="1"/>
</dbReference>
<evidence type="ECO:0000313" key="13">
    <source>
        <dbReference type="Proteomes" id="UP000292627"/>
    </source>
</evidence>
<dbReference type="InterPro" id="IPR036942">
    <property type="entry name" value="Beta-barrel_TonB_sf"/>
</dbReference>
<keyword evidence="6 8" id="KW-0472">Membrane</keyword>
<keyword evidence="2 8" id="KW-0813">Transport</keyword>
<evidence type="ECO:0000259" key="10">
    <source>
        <dbReference type="Pfam" id="PF00593"/>
    </source>
</evidence>
<keyword evidence="4 8" id="KW-0812">Transmembrane</keyword>
<evidence type="ECO:0000256" key="4">
    <source>
        <dbReference type="ARBA" id="ARBA00022692"/>
    </source>
</evidence>
<dbReference type="InterPro" id="IPR012910">
    <property type="entry name" value="Plug_dom"/>
</dbReference>
<dbReference type="Gene3D" id="2.40.170.20">
    <property type="entry name" value="TonB-dependent receptor, beta-barrel domain"/>
    <property type="match status" value="1"/>
</dbReference>
<dbReference type="PANTHER" id="PTHR40980:SF3">
    <property type="entry name" value="TONB-DEPENDENT RECEPTOR-LIKE BETA-BARREL DOMAIN-CONTAINING PROTEIN"/>
    <property type="match status" value="1"/>
</dbReference>
<organism evidence="12 13">
    <name type="scientific">Pseudoxanthomonas winnipegensis</name>
    <dbReference type="NCBI Taxonomy" id="2480810"/>
    <lineage>
        <taxon>Bacteria</taxon>
        <taxon>Pseudomonadati</taxon>
        <taxon>Pseudomonadota</taxon>
        <taxon>Gammaproteobacteria</taxon>
        <taxon>Lysobacterales</taxon>
        <taxon>Lysobacteraceae</taxon>
        <taxon>Pseudoxanthomonas</taxon>
    </lineage>
</organism>
<evidence type="ECO:0000256" key="8">
    <source>
        <dbReference type="PROSITE-ProRule" id="PRU01360"/>
    </source>
</evidence>
<evidence type="ECO:0000259" key="11">
    <source>
        <dbReference type="Pfam" id="PF07715"/>
    </source>
</evidence>
<dbReference type="Pfam" id="PF07715">
    <property type="entry name" value="Plug"/>
    <property type="match status" value="1"/>
</dbReference>
<keyword evidence="12" id="KW-0675">Receptor</keyword>
<comment type="subcellular location">
    <subcellularLocation>
        <location evidence="1 8">Cell outer membrane</location>
        <topology evidence="1 8">Multi-pass membrane protein</topology>
    </subcellularLocation>
</comment>
<dbReference type="InterPro" id="IPR039426">
    <property type="entry name" value="TonB-dep_rcpt-like"/>
</dbReference>
<dbReference type="NCBIfam" id="TIGR01782">
    <property type="entry name" value="TonB-Xanth-Caul"/>
    <property type="match status" value="1"/>
</dbReference>
<gene>
    <name evidence="12" type="ORF">EA660_10385</name>
</gene>
<dbReference type="InterPro" id="IPR000531">
    <property type="entry name" value="Beta-barrel_TonB"/>
</dbReference>
<reference evidence="12 13" key="1">
    <citation type="submission" date="2019-02" db="EMBL/GenBank/DDBJ databases">
        <title>WGS of Pseudoxanthomonas species novum from clinical isolates.</title>
        <authorList>
            <person name="Bernier A.-M."/>
            <person name="Bernard K."/>
            <person name="Vachon A."/>
        </authorList>
    </citation>
    <scope>NUCLEOTIDE SEQUENCE [LARGE SCALE GENOMIC DNA]</scope>
    <source>
        <strain evidence="12 13">NML171200</strain>
    </source>
</reference>
<comment type="caution">
    <text evidence="12">The sequence shown here is derived from an EMBL/GenBank/DDBJ whole genome shotgun (WGS) entry which is preliminary data.</text>
</comment>
<dbReference type="OrthoDB" id="8727862at2"/>
<dbReference type="InterPro" id="IPR037066">
    <property type="entry name" value="Plug_dom_sf"/>
</dbReference>
<comment type="similarity">
    <text evidence="8 9">Belongs to the TonB-dependent receptor family.</text>
</comment>
<dbReference type="EMBL" id="SHMC01000003">
    <property type="protein sequence ID" value="TAA25826.1"/>
    <property type="molecule type" value="Genomic_DNA"/>
</dbReference>
<name>A0A4V2HD65_9GAMM</name>
<dbReference type="Gene3D" id="2.170.130.10">
    <property type="entry name" value="TonB-dependent receptor, plug domain"/>
    <property type="match status" value="1"/>
</dbReference>